<dbReference type="Proteomes" id="UP000185936">
    <property type="component" value="Unassembled WGS sequence"/>
</dbReference>
<sequence>MAVSTEVNRTMSNTEYLKITPSSEPIHRTDVPATLESLHKLSNPASTSFWNRADPRVDTAPPTFEFLVVSTGPDEPVEFYYGVDQEAHVKTLEKRLTSIFPHSFTITKTELDLEEALVPERDTPQEEHSDLELDEHHPSSEDEPIDDSKGDDEYVEPSPLGVEWVGKTGRKEDWMTTITPFVIEELDEEYDAERPPLSAIVDALHEMTVPIAYQVVWQRKPDWRDDAEIRKSNLRNGRDTWSEELIGSWIEPVDADPEERELSQESQNRIRRIESKHPRRTFTVNVRAVAMGDPDDTDLHAELEQLKSSLDPLEGPFYELVGRRIREKGILSRRKAKRAQRHLERVFNAEIVTGGRKTRPDLVFNADELANLVVVPGGEDLTVDGSRGVRSEQRSRNPLPRPNPDLMEQFREGMAIGYALDENGTPEDEPTRIPPQLLPTHYLRAATTGAGKSKALINDMLSLYESTDGPIILVDPKGDGMTENYLRAHARRFGVDDLEENVLHFSVPDILPGFSFFNLTPGLSHGQRRVDAVQRKADHYEEILKLVMGRDRYERATASPLLIEALIKTLFDEEHGRENGRHRASSDYFAHQQLEHALDQLWQAGPPNPNEEAIPNSSDPEVTRTVRRQLQSDGRTFANVMGGVSNRFAYISQDSHLRRIFNNTDPQFDFRELLDENQIVLFDLGDLRDDAARMLTGVILTSLEDALRTHEDDLGQRSDDYVVNLLIDEAASVVVSDVLNDLLEKGRSFRLSVGLSMQFPEQMQAEGGRRVYLNALNNIGSPILGKVNVDRELARAMAHEDLDPTAFANRVRSLPRGEWIAQLPSPVFGETGPYPFSIKPLPIPPGHPESDDPLSEYEEQQFQRAFAQVHDRTRREFGVHESAAPTAEAPEPLQDVLGADSSDLDHALAHIIRNLQLREDSREDNGWIDAKTVDVELRTAFEEEHANADLPSFEDLADVRQRSRLIEVGLSQASRDVAVRLTDAGESVVALDTGESRAAGSIRHDEAITRIDAALTKIGCTVSVPKQDGSEQPDARAVHPDCDRPFAIEVETTTPDNPAQVLANLRKAQDADELPIFVVEEAKPETYWAERVDGILSSPVRELSTGETRLYTKDRALSFNGGATTDGGVTAVRPATENSKQTVWKRQDGRIVLENGQGDSLVETTSVAELSRDHVPAVYSYDQASGEYIVSEQGLQYVYDSKEAFSEKWTRLMEPFVPEADLSYPDYGPGDYSIVVLRTDGQPVVYTDGETAALETLLEHEDVCSAIKSSDEEESSFEPSELLLAEIADDADAVVGRFASLYLTEESTSTVAASTVYDCYEQWAKQHDIDPDGKSWFARRLGNHIELNRITERRDGELVRCYEGLRLDHQGTLEE</sequence>
<dbReference type="SUPFAM" id="SSF52540">
    <property type="entry name" value="P-loop containing nucleoside triphosphate hydrolases"/>
    <property type="match status" value="1"/>
</dbReference>
<dbReference type="EMBL" id="FTNR01000015">
    <property type="protein sequence ID" value="SIS15923.1"/>
    <property type="molecule type" value="Genomic_DNA"/>
</dbReference>
<reference evidence="3" key="1">
    <citation type="submission" date="2017-01" db="EMBL/GenBank/DDBJ databases">
        <authorList>
            <person name="Varghese N."/>
            <person name="Submissions S."/>
        </authorList>
    </citation>
    <scope>NUCLEOTIDE SEQUENCE [LARGE SCALE GENOMIC DNA]</scope>
    <source>
        <strain evidence="3">type strain: HArc-</strain>
    </source>
</reference>
<gene>
    <name evidence="2" type="ORF">SAMN05421752_11562</name>
</gene>
<feature type="region of interest" description="Disordered" evidence="1">
    <location>
        <begin position="121"/>
        <end position="161"/>
    </location>
</feature>
<dbReference type="OrthoDB" id="162417at2157"/>
<feature type="compositionally biased region" description="Basic and acidic residues" evidence="1">
    <location>
        <begin position="121"/>
        <end position="152"/>
    </location>
</feature>
<dbReference type="InterPro" id="IPR027417">
    <property type="entry name" value="P-loop_NTPase"/>
</dbReference>
<proteinExistence type="predicted"/>
<dbReference type="STRING" id="308853.SAMN05421752_11562"/>
<name>A0A1N7GTK8_9EURY</name>
<dbReference type="PANTHER" id="PTHR30121">
    <property type="entry name" value="UNCHARACTERIZED PROTEIN YJGR-RELATED"/>
    <property type="match status" value="1"/>
</dbReference>
<evidence type="ECO:0000313" key="3">
    <source>
        <dbReference type="Proteomes" id="UP000185936"/>
    </source>
</evidence>
<organism evidence="2 3">
    <name type="scientific">Natronorubrum thiooxidans</name>
    <dbReference type="NCBI Taxonomy" id="308853"/>
    <lineage>
        <taxon>Archaea</taxon>
        <taxon>Methanobacteriati</taxon>
        <taxon>Methanobacteriota</taxon>
        <taxon>Stenosarchaea group</taxon>
        <taxon>Halobacteria</taxon>
        <taxon>Halobacteriales</taxon>
        <taxon>Natrialbaceae</taxon>
        <taxon>Natronorubrum</taxon>
    </lineage>
</organism>
<dbReference type="PANTHER" id="PTHR30121:SF6">
    <property type="entry name" value="SLR6007 PROTEIN"/>
    <property type="match status" value="1"/>
</dbReference>
<evidence type="ECO:0008006" key="4">
    <source>
        <dbReference type="Google" id="ProtNLM"/>
    </source>
</evidence>
<keyword evidence="3" id="KW-1185">Reference proteome</keyword>
<evidence type="ECO:0000313" key="2">
    <source>
        <dbReference type="EMBL" id="SIS15923.1"/>
    </source>
</evidence>
<feature type="region of interest" description="Disordered" evidence="1">
    <location>
        <begin position="383"/>
        <end position="404"/>
    </location>
</feature>
<protein>
    <recommendedName>
        <fullName evidence="4">DNA primase/nucleoside triphosphatase C-terminal domain-containing protein</fullName>
    </recommendedName>
</protein>
<accession>A0A1N7GTK8</accession>
<dbReference type="Gene3D" id="3.40.50.300">
    <property type="entry name" value="P-loop containing nucleotide triphosphate hydrolases"/>
    <property type="match status" value="2"/>
</dbReference>
<dbReference type="InterPro" id="IPR051162">
    <property type="entry name" value="T4SS_component"/>
</dbReference>
<evidence type="ECO:0000256" key="1">
    <source>
        <dbReference type="SAM" id="MobiDB-lite"/>
    </source>
</evidence>